<feature type="compositionally biased region" description="Low complexity" evidence="1">
    <location>
        <begin position="173"/>
        <end position="186"/>
    </location>
</feature>
<evidence type="ECO:0000313" key="5">
    <source>
        <dbReference type="Proteomes" id="UP001353858"/>
    </source>
</evidence>
<organism evidence="4 5">
    <name type="scientific">Aquatica leii</name>
    <dbReference type="NCBI Taxonomy" id="1421715"/>
    <lineage>
        <taxon>Eukaryota</taxon>
        <taxon>Metazoa</taxon>
        <taxon>Ecdysozoa</taxon>
        <taxon>Arthropoda</taxon>
        <taxon>Hexapoda</taxon>
        <taxon>Insecta</taxon>
        <taxon>Pterygota</taxon>
        <taxon>Neoptera</taxon>
        <taxon>Endopterygota</taxon>
        <taxon>Coleoptera</taxon>
        <taxon>Polyphaga</taxon>
        <taxon>Elateriformia</taxon>
        <taxon>Elateroidea</taxon>
        <taxon>Lampyridae</taxon>
        <taxon>Luciolinae</taxon>
        <taxon>Aquatica</taxon>
    </lineage>
</organism>
<dbReference type="GO" id="GO:0005576">
    <property type="term" value="C:extracellular region"/>
    <property type="evidence" value="ECO:0007669"/>
    <property type="project" value="InterPro"/>
</dbReference>
<name>A0AAN7PT65_9COLE</name>
<feature type="compositionally biased region" description="Basic residues" evidence="1">
    <location>
        <begin position="231"/>
        <end position="241"/>
    </location>
</feature>
<dbReference type="AlphaFoldDB" id="A0AAN7PT65"/>
<dbReference type="PANTHER" id="PTHR22933">
    <property type="entry name" value="FI18007P1-RELATED"/>
    <property type="match status" value="1"/>
</dbReference>
<feature type="chain" id="PRO_5042854476" description="Chitin-binding type-2 domain-containing protein" evidence="2">
    <location>
        <begin position="20"/>
        <end position="732"/>
    </location>
</feature>
<feature type="compositionally biased region" description="Polar residues" evidence="1">
    <location>
        <begin position="256"/>
        <end position="267"/>
    </location>
</feature>
<feature type="compositionally biased region" description="Polar residues" evidence="1">
    <location>
        <begin position="629"/>
        <end position="640"/>
    </location>
</feature>
<reference evidence="5" key="1">
    <citation type="submission" date="2023-01" db="EMBL/GenBank/DDBJ databases">
        <title>Key to firefly adult light organ development and bioluminescence: homeobox transcription factors regulate luciferase expression and transportation to peroxisome.</title>
        <authorList>
            <person name="Fu X."/>
        </authorList>
    </citation>
    <scope>NUCLEOTIDE SEQUENCE [LARGE SCALE GENOMIC DNA]</scope>
</reference>
<comment type="caution">
    <text evidence="4">The sequence shown here is derived from an EMBL/GenBank/DDBJ whole genome shotgun (WGS) entry which is preliminary data.</text>
</comment>
<dbReference type="InterPro" id="IPR036508">
    <property type="entry name" value="Chitin-bd_dom_sf"/>
</dbReference>
<feature type="compositionally biased region" description="Low complexity" evidence="1">
    <location>
        <begin position="193"/>
        <end position="205"/>
    </location>
</feature>
<dbReference type="InterPro" id="IPR002557">
    <property type="entry name" value="Chitin-bd_dom"/>
</dbReference>
<evidence type="ECO:0000256" key="2">
    <source>
        <dbReference type="SAM" id="SignalP"/>
    </source>
</evidence>
<feature type="compositionally biased region" description="Low complexity" evidence="1">
    <location>
        <begin position="396"/>
        <end position="413"/>
    </location>
</feature>
<dbReference type="EMBL" id="JARPUR010000005">
    <property type="protein sequence ID" value="KAK4876319.1"/>
    <property type="molecule type" value="Genomic_DNA"/>
</dbReference>
<feature type="signal peptide" evidence="2">
    <location>
        <begin position="1"/>
        <end position="19"/>
    </location>
</feature>
<feature type="compositionally biased region" description="Polar residues" evidence="1">
    <location>
        <begin position="662"/>
        <end position="691"/>
    </location>
</feature>
<dbReference type="Proteomes" id="UP001353858">
    <property type="component" value="Unassembled WGS sequence"/>
</dbReference>
<dbReference type="GO" id="GO:0008061">
    <property type="term" value="F:chitin binding"/>
    <property type="evidence" value="ECO:0007669"/>
    <property type="project" value="InterPro"/>
</dbReference>
<accession>A0AAN7PT65</accession>
<feature type="region of interest" description="Disordered" evidence="1">
    <location>
        <begin position="662"/>
        <end position="698"/>
    </location>
</feature>
<feature type="region of interest" description="Disordered" evidence="1">
    <location>
        <begin position="629"/>
        <end position="648"/>
    </location>
</feature>
<proteinExistence type="predicted"/>
<feature type="compositionally biased region" description="Basic and acidic residues" evidence="1">
    <location>
        <begin position="376"/>
        <end position="390"/>
    </location>
</feature>
<feature type="region of interest" description="Disordered" evidence="1">
    <location>
        <begin position="522"/>
        <end position="608"/>
    </location>
</feature>
<dbReference type="PANTHER" id="PTHR22933:SF47">
    <property type="entry name" value="CPAP1-I"/>
    <property type="match status" value="1"/>
</dbReference>
<feature type="compositionally biased region" description="Low complexity" evidence="1">
    <location>
        <begin position="549"/>
        <end position="566"/>
    </location>
</feature>
<evidence type="ECO:0000313" key="4">
    <source>
        <dbReference type="EMBL" id="KAK4876319.1"/>
    </source>
</evidence>
<gene>
    <name evidence="4" type="ORF">RN001_012741</name>
</gene>
<feature type="compositionally biased region" description="Low complexity" evidence="1">
    <location>
        <begin position="489"/>
        <end position="510"/>
    </location>
</feature>
<protein>
    <recommendedName>
        <fullName evidence="3">Chitin-binding type-2 domain-containing protein</fullName>
    </recommendedName>
</protein>
<dbReference type="SMART" id="SM00494">
    <property type="entry name" value="ChtBD2"/>
    <property type="match status" value="1"/>
</dbReference>
<feature type="region of interest" description="Disordered" evidence="1">
    <location>
        <begin position="132"/>
        <end position="427"/>
    </location>
</feature>
<keyword evidence="5" id="KW-1185">Reference proteome</keyword>
<dbReference type="InterPro" id="IPR052976">
    <property type="entry name" value="Scoloptoxin-like"/>
</dbReference>
<feature type="compositionally biased region" description="Basic and acidic residues" evidence="1">
    <location>
        <begin position="243"/>
        <end position="253"/>
    </location>
</feature>
<dbReference type="PROSITE" id="PS50940">
    <property type="entry name" value="CHIT_BIND_II"/>
    <property type="match status" value="1"/>
</dbReference>
<dbReference type="Pfam" id="PF01607">
    <property type="entry name" value="CBM_14"/>
    <property type="match status" value="1"/>
</dbReference>
<keyword evidence="2" id="KW-0732">Signal</keyword>
<dbReference type="SUPFAM" id="SSF57625">
    <property type="entry name" value="Invertebrate chitin-binding proteins"/>
    <property type="match status" value="1"/>
</dbReference>
<feature type="compositionally biased region" description="Low complexity" evidence="1">
    <location>
        <begin position="522"/>
        <end position="536"/>
    </location>
</feature>
<feature type="compositionally biased region" description="Polar residues" evidence="1">
    <location>
        <begin position="321"/>
        <end position="375"/>
    </location>
</feature>
<feature type="compositionally biased region" description="Low complexity" evidence="1">
    <location>
        <begin position="268"/>
        <end position="279"/>
    </location>
</feature>
<evidence type="ECO:0000259" key="3">
    <source>
        <dbReference type="PROSITE" id="PS50940"/>
    </source>
</evidence>
<feature type="domain" description="Chitin-binding type-2" evidence="3">
    <location>
        <begin position="39"/>
        <end position="102"/>
    </location>
</feature>
<feature type="compositionally biased region" description="Polar residues" evidence="1">
    <location>
        <begin position="442"/>
        <end position="472"/>
    </location>
</feature>
<feature type="compositionally biased region" description="Polar residues" evidence="1">
    <location>
        <begin position="414"/>
        <end position="427"/>
    </location>
</feature>
<feature type="compositionally biased region" description="Basic and acidic residues" evidence="1">
    <location>
        <begin position="141"/>
        <end position="153"/>
    </location>
</feature>
<feature type="region of interest" description="Disordered" evidence="1">
    <location>
        <begin position="441"/>
        <end position="510"/>
    </location>
</feature>
<sequence length="732" mass="84866">MIGVSVFIFIGLCAKLSSAQFLNHRPYPTYSLEHMPDTEFSCRDKILGGYYADPETQCQMFHVCVKVSGVGVQDFRFLCPNGTAFDQDHQICADWQDVDCDATTLYYSSDNFDLYRIGSGFESKAYRYGEEEEPFSLQRAETGDVRINREHQVQRVNQQKETYGYKPRPDEYQQQNSNRNYNNNNNNKDDIFKGSSSSNFFNNRNGGKETDDDDYESAKVNANQDNDQTQRRKQAVRKTTRRPTYEEQTEKPRSTGFINNFAGSSYKPTTTTVRPVPTTNNEQYTRQRQRGRVNPQYNNADNFRQTTNKNYEDDGRYRAENNGQSNRNTQTSQFTVSTPSPFKQTQENKTPQYNPTTLPPRSTENYPPSFNQDQARYNERQKTTNTRKENYPTFPAQTQTQTQAQTQTQTKTTDNYSNFKNNPQGQQQYYNDQYETTKTKSYENYPSEYNTQNKKLTTPVKQADNYPTTYSPKFNKDYKTSEQYTTASPQQNPTYTQTNQQDTTYNRPSSQYTQNLNYQQQYDNSRTTSSQTNQNQAQTYRQTGQINSVQQQKQTTQYTQYTPTVPRITTPYYSPTTVGPRRSHRYDETQYDDGSYNSKYENDDDKSKDDEFLKTAHSINIANSRNEYNQNNVPVSTTQKPRPFSVTPNAFRPTEYVATSNTAKTNTQNTPKPITTANKPSTSQPIINQKNTTKKSKDVSYDYAYYDTNVGSDHEYDLVDIEKSDKSKSKTK</sequence>
<dbReference type="Gene3D" id="2.170.140.10">
    <property type="entry name" value="Chitin binding domain"/>
    <property type="match status" value="1"/>
</dbReference>
<feature type="compositionally biased region" description="Polar residues" evidence="1">
    <location>
        <begin position="537"/>
        <end position="548"/>
    </location>
</feature>
<feature type="compositionally biased region" description="Basic and acidic residues" evidence="1">
    <location>
        <begin position="310"/>
        <end position="319"/>
    </location>
</feature>
<feature type="compositionally biased region" description="Polar residues" evidence="1">
    <location>
        <begin position="295"/>
        <end position="309"/>
    </location>
</feature>
<evidence type="ECO:0000256" key="1">
    <source>
        <dbReference type="SAM" id="MobiDB-lite"/>
    </source>
</evidence>